<keyword evidence="2" id="KW-1185">Reference proteome</keyword>
<name>A0ABR3PJZ3_9PEZI</name>
<comment type="caution">
    <text evidence="1">The sequence shown here is derived from an EMBL/GenBank/DDBJ whole genome shotgun (WGS) entry which is preliminary data.</text>
</comment>
<protein>
    <submittedName>
        <fullName evidence="1">Uncharacterized protein</fullName>
    </submittedName>
</protein>
<dbReference type="Proteomes" id="UP001562354">
    <property type="component" value="Unassembled WGS sequence"/>
</dbReference>
<reference evidence="1 2" key="1">
    <citation type="submission" date="2024-07" db="EMBL/GenBank/DDBJ databases">
        <title>Draft sequence of the Neodothiora populina.</title>
        <authorList>
            <person name="Drown D.D."/>
            <person name="Schuette U.S."/>
            <person name="Buechlein A.B."/>
            <person name="Rusch D.R."/>
            <person name="Winton L.W."/>
            <person name="Adams G.A."/>
        </authorList>
    </citation>
    <scope>NUCLEOTIDE SEQUENCE [LARGE SCALE GENOMIC DNA]</scope>
    <source>
        <strain evidence="1 2">CPC 39397</strain>
    </source>
</reference>
<dbReference type="EMBL" id="JBFMKM010000004">
    <property type="protein sequence ID" value="KAL1306380.1"/>
    <property type="molecule type" value="Genomic_DNA"/>
</dbReference>
<proteinExistence type="predicted"/>
<organism evidence="1 2">
    <name type="scientific">Neodothiora populina</name>
    <dbReference type="NCBI Taxonomy" id="2781224"/>
    <lineage>
        <taxon>Eukaryota</taxon>
        <taxon>Fungi</taxon>
        <taxon>Dikarya</taxon>
        <taxon>Ascomycota</taxon>
        <taxon>Pezizomycotina</taxon>
        <taxon>Dothideomycetes</taxon>
        <taxon>Dothideomycetidae</taxon>
        <taxon>Dothideales</taxon>
        <taxon>Dothioraceae</taxon>
        <taxon>Neodothiora</taxon>
    </lineage>
</organism>
<accession>A0ABR3PJZ3</accession>
<evidence type="ECO:0000313" key="2">
    <source>
        <dbReference type="Proteomes" id="UP001562354"/>
    </source>
</evidence>
<dbReference type="RefSeq" id="XP_069202653.1">
    <property type="nucleotide sequence ID" value="XM_069344829.1"/>
</dbReference>
<evidence type="ECO:0000313" key="1">
    <source>
        <dbReference type="EMBL" id="KAL1306380.1"/>
    </source>
</evidence>
<sequence>MSAAAQESFYRDQILSNAAVLFPTSFRIVLRQRKTDGKDTFDALLLEGETHKLLLAGLPSFHIHEALFNLLGASSKEIAGFLQTKADKEAQAEGKEPGERSLPKRV</sequence>
<gene>
    <name evidence="1" type="ORF">AAFC00_005089</name>
</gene>
<dbReference type="GeneID" id="95978789"/>